<keyword evidence="3" id="KW-1185">Reference proteome</keyword>
<reference evidence="2" key="1">
    <citation type="submission" date="2022-12" db="EMBL/GenBank/DDBJ databases">
        <authorList>
            <person name="Petersen C."/>
        </authorList>
    </citation>
    <scope>NUCLEOTIDE SEQUENCE</scope>
    <source>
        <strain evidence="2">IBT 17660</strain>
    </source>
</reference>
<protein>
    <submittedName>
        <fullName evidence="2">Uncharacterized protein</fullName>
    </submittedName>
</protein>
<evidence type="ECO:0000313" key="2">
    <source>
        <dbReference type="EMBL" id="KAJ5486655.1"/>
    </source>
</evidence>
<dbReference type="EMBL" id="JAPWDO010000001">
    <property type="protein sequence ID" value="KAJ5486655.1"/>
    <property type="molecule type" value="Genomic_DNA"/>
</dbReference>
<evidence type="ECO:0000313" key="3">
    <source>
        <dbReference type="Proteomes" id="UP001147760"/>
    </source>
</evidence>
<comment type="caution">
    <text evidence="2">The sequence shown here is derived from an EMBL/GenBank/DDBJ whole genome shotgun (WGS) entry which is preliminary data.</text>
</comment>
<proteinExistence type="predicted"/>
<feature type="region of interest" description="Disordered" evidence="1">
    <location>
        <begin position="43"/>
        <end position="62"/>
    </location>
</feature>
<reference evidence="2" key="2">
    <citation type="journal article" date="2023" name="IMA Fungus">
        <title>Comparative genomic study of the Penicillium genus elucidates a diverse pangenome and 15 lateral gene transfer events.</title>
        <authorList>
            <person name="Petersen C."/>
            <person name="Sorensen T."/>
            <person name="Nielsen M.R."/>
            <person name="Sondergaard T.E."/>
            <person name="Sorensen J.L."/>
            <person name="Fitzpatrick D.A."/>
            <person name="Frisvad J.C."/>
            <person name="Nielsen K.L."/>
        </authorList>
    </citation>
    <scope>NUCLEOTIDE SEQUENCE</scope>
    <source>
        <strain evidence="2">IBT 17660</strain>
    </source>
</reference>
<dbReference type="OrthoDB" id="4359588at2759"/>
<evidence type="ECO:0000256" key="1">
    <source>
        <dbReference type="SAM" id="MobiDB-lite"/>
    </source>
</evidence>
<organism evidence="2 3">
    <name type="scientific">Penicillium desertorum</name>
    <dbReference type="NCBI Taxonomy" id="1303715"/>
    <lineage>
        <taxon>Eukaryota</taxon>
        <taxon>Fungi</taxon>
        <taxon>Dikarya</taxon>
        <taxon>Ascomycota</taxon>
        <taxon>Pezizomycotina</taxon>
        <taxon>Eurotiomycetes</taxon>
        <taxon>Eurotiomycetidae</taxon>
        <taxon>Eurotiales</taxon>
        <taxon>Aspergillaceae</taxon>
        <taxon>Penicillium</taxon>
    </lineage>
</organism>
<dbReference type="Proteomes" id="UP001147760">
    <property type="component" value="Unassembled WGS sequence"/>
</dbReference>
<dbReference type="AlphaFoldDB" id="A0A9W9XAE7"/>
<gene>
    <name evidence="2" type="ORF">N7530_000955</name>
</gene>
<accession>A0A9W9XAE7</accession>
<name>A0A9W9XAE7_9EURO</name>
<sequence>MSKPPPQGQSVEACDLGSEADNALIVNQILKQLVWDDLEDLEDGELHSRKHSRKKQASAAHREMLEEVTQSINVNKGNQPPQYTKTRTTDLIIMESCISDE</sequence>